<dbReference type="Ensembl" id="ENSCJPT00005015535.1">
    <property type="protein sequence ID" value="ENSCJPP00005010512.1"/>
    <property type="gene ID" value="ENSCJPG00005009144.1"/>
</dbReference>
<dbReference type="GO" id="GO:0005615">
    <property type="term" value="C:extracellular space"/>
    <property type="evidence" value="ECO:0007669"/>
    <property type="project" value="TreeGrafter"/>
</dbReference>
<feature type="transmembrane region" description="Helical" evidence="2">
    <location>
        <begin position="528"/>
        <end position="550"/>
    </location>
</feature>
<dbReference type="InterPro" id="IPR009079">
    <property type="entry name" value="4_helix_cytokine-like_core"/>
</dbReference>
<dbReference type="PANTHER" id="PTHR10058">
    <property type="entry name" value="MACROPHAGE COLONY STIMULATING FACTOR"/>
    <property type="match status" value="1"/>
</dbReference>
<keyword evidence="2" id="KW-0812">Transmembrane</keyword>
<feature type="compositionally biased region" description="Low complexity" evidence="1">
    <location>
        <begin position="358"/>
        <end position="379"/>
    </location>
</feature>
<dbReference type="GO" id="GO:0030316">
    <property type="term" value="P:osteoclast differentiation"/>
    <property type="evidence" value="ECO:0007669"/>
    <property type="project" value="TreeGrafter"/>
</dbReference>
<dbReference type="GO" id="GO:0008083">
    <property type="term" value="F:growth factor activity"/>
    <property type="evidence" value="ECO:0007669"/>
    <property type="project" value="InterPro"/>
</dbReference>
<protein>
    <submittedName>
        <fullName evidence="3">Colony stimulating factor 1</fullName>
    </submittedName>
</protein>
<name>A0A8C2Y9K9_COTJA</name>
<reference evidence="3" key="3">
    <citation type="submission" date="2025-09" db="UniProtKB">
        <authorList>
            <consortium name="Ensembl"/>
        </authorList>
    </citation>
    <scope>IDENTIFICATION</scope>
</reference>
<feature type="compositionally biased region" description="Basic and acidic residues" evidence="1">
    <location>
        <begin position="571"/>
        <end position="584"/>
    </location>
</feature>
<evidence type="ECO:0000313" key="3">
    <source>
        <dbReference type="Ensembl" id="ENSCJPP00005010512.1"/>
    </source>
</evidence>
<evidence type="ECO:0000313" key="4">
    <source>
        <dbReference type="Proteomes" id="UP000694412"/>
    </source>
</evidence>
<dbReference type="Gene3D" id="1.20.1250.10">
    <property type="match status" value="1"/>
</dbReference>
<reference evidence="3" key="2">
    <citation type="submission" date="2025-08" db="UniProtKB">
        <authorList>
            <consortium name="Ensembl"/>
        </authorList>
    </citation>
    <scope>IDENTIFICATION</scope>
</reference>
<dbReference type="GO" id="GO:0016020">
    <property type="term" value="C:membrane"/>
    <property type="evidence" value="ECO:0007669"/>
    <property type="project" value="InterPro"/>
</dbReference>
<keyword evidence="2" id="KW-1133">Transmembrane helix</keyword>
<dbReference type="SUPFAM" id="SSF47266">
    <property type="entry name" value="4-helical cytokines"/>
    <property type="match status" value="1"/>
</dbReference>
<reference evidence="3" key="1">
    <citation type="submission" date="2015-11" db="EMBL/GenBank/DDBJ databases">
        <authorList>
            <consortium name="International Coturnix japonica Genome Analysis Consortium"/>
            <person name="Warren W."/>
            <person name="Burt D.W."/>
            <person name="Antin P.B."/>
            <person name="Lanford R."/>
            <person name="Gros J."/>
            <person name="Wilson R.K."/>
        </authorList>
    </citation>
    <scope>NUCLEOTIDE SEQUENCE [LARGE SCALE GENOMIC DNA]</scope>
</reference>
<dbReference type="GeneTree" id="ENSGT00390000015805"/>
<evidence type="ECO:0000256" key="2">
    <source>
        <dbReference type="SAM" id="Phobius"/>
    </source>
</evidence>
<dbReference type="Proteomes" id="UP000694412">
    <property type="component" value="Chromosome 26"/>
</dbReference>
<dbReference type="GO" id="GO:0045651">
    <property type="term" value="P:positive regulation of macrophage differentiation"/>
    <property type="evidence" value="ECO:0007669"/>
    <property type="project" value="TreeGrafter"/>
</dbReference>
<dbReference type="InterPro" id="IPR008001">
    <property type="entry name" value="MCSF-1"/>
</dbReference>
<gene>
    <name evidence="3" type="primary">CSF1</name>
</gene>
<dbReference type="GO" id="GO:0005125">
    <property type="term" value="F:cytokine activity"/>
    <property type="evidence" value="ECO:0007669"/>
    <property type="project" value="InterPro"/>
</dbReference>
<dbReference type="AlphaFoldDB" id="A0A8C2Y9K9"/>
<dbReference type="PANTHER" id="PTHR10058:SF0">
    <property type="entry name" value="MACROPHAGE COLONY-STIMULATING FACTOR 1"/>
    <property type="match status" value="1"/>
</dbReference>
<keyword evidence="4" id="KW-1185">Reference proteome</keyword>
<sequence>MGSMGSIRSPPWIIPSAHLGGARAAPLLVGGLGGGFGVMMRGRALRVRGWGLGAGLRGLKGFMGWVTRCLSPIGVAQSHVCWIWEIPCRKEQDGRGVGGLQQGQRYKAGINGEGALGGPAPHQTPPYPAQLSLLRCTLLSSLLLCCIHETQQNSYCQQIITERHLEHLQDLADTQMQQPGTVSFRFISKMRLNDSICYVKAAFPLLGTILNRTTFKENSANANKMKTVRRMYENIDENVDPCIREEDDEEHALSEMCFEEFTTSPYEMLVLVRQFFQDIKQLLQNKETFGKDCSQVYRSACAGQHSSSPGVGTDPDCNCLSPALPSATQPSLSAATGAGGDAAPSSTRVPYRQLGGVPAELGSSAPSEPPGSTEGSSGADELPGIGLGDASAPSPSAQRTLGALLDPASSSGPKAADVSIPSHGIPDEGAGTSVLPHRLPSPRGIAQRRPTDSPERVTQLRFSRMAPPLRGRADGGPGDGARAGGWGLSRLREHEDGGAGPRFDSSFVLSAEQRRNEPPSGSEGHRELLVYVPVGSVVAVLLAMGGLLFYKYRAKVLQRPLEEGGCDPEEPETRALRGAERCSELETQEL</sequence>
<dbReference type="Pfam" id="PF05337">
    <property type="entry name" value="CSF-1"/>
    <property type="match status" value="1"/>
</dbReference>
<feature type="region of interest" description="Disordered" evidence="1">
    <location>
        <begin position="562"/>
        <end position="590"/>
    </location>
</feature>
<accession>A0A8C2Y9K9</accession>
<feature type="compositionally biased region" description="Gly residues" evidence="1">
    <location>
        <begin position="474"/>
        <end position="486"/>
    </location>
</feature>
<proteinExistence type="predicted"/>
<organism evidence="3 4">
    <name type="scientific">Coturnix japonica</name>
    <name type="common">Japanese quail</name>
    <name type="synonym">Coturnix coturnix japonica</name>
    <dbReference type="NCBI Taxonomy" id="93934"/>
    <lineage>
        <taxon>Eukaryota</taxon>
        <taxon>Metazoa</taxon>
        <taxon>Chordata</taxon>
        <taxon>Craniata</taxon>
        <taxon>Vertebrata</taxon>
        <taxon>Euteleostomi</taxon>
        <taxon>Archelosauria</taxon>
        <taxon>Archosauria</taxon>
        <taxon>Dinosauria</taxon>
        <taxon>Saurischia</taxon>
        <taxon>Theropoda</taxon>
        <taxon>Coelurosauria</taxon>
        <taxon>Aves</taxon>
        <taxon>Neognathae</taxon>
        <taxon>Galloanserae</taxon>
        <taxon>Galliformes</taxon>
        <taxon>Phasianidae</taxon>
        <taxon>Perdicinae</taxon>
        <taxon>Coturnix</taxon>
    </lineage>
</organism>
<evidence type="ECO:0000256" key="1">
    <source>
        <dbReference type="SAM" id="MobiDB-lite"/>
    </source>
</evidence>
<keyword evidence="2" id="KW-0472">Membrane</keyword>
<feature type="region of interest" description="Disordered" evidence="1">
    <location>
        <begin position="328"/>
        <end position="486"/>
    </location>
</feature>